<dbReference type="PANTHER" id="PTHR10300:SF14">
    <property type="entry name" value="PROTEIN SARAH"/>
    <property type="match status" value="1"/>
</dbReference>
<dbReference type="EMBL" id="HBUF01659225">
    <property type="protein sequence ID" value="CAG6788328.1"/>
    <property type="molecule type" value="Transcribed_RNA"/>
</dbReference>
<dbReference type="PANTHER" id="PTHR10300">
    <property type="entry name" value="CALCIPRESSIN"/>
    <property type="match status" value="1"/>
</dbReference>
<dbReference type="GO" id="GO:0005737">
    <property type="term" value="C:cytoplasm"/>
    <property type="evidence" value="ECO:0007669"/>
    <property type="project" value="TreeGrafter"/>
</dbReference>
<dbReference type="GO" id="GO:0007617">
    <property type="term" value="P:mating behavior"/>
    <property type="evidence" value="ECO:0007669"/>
    <property type="project" value="UniProtKB-ARBA"/>
</dbReference>
<dbReference type="InterPro" id="IPR035979">
    <property type="entry name" value="RBD_domain_sf"/>
</dbReference>
<dbReference type="EMBL" id="HBUF01315974">
    <property type="protein sequence ID" value="CAG6694004.1"/>
    <property type="molecule type" value="Transcribed_RNA"/>
</dbReference>
<proteinExistence type="inferred from homology"/>
<evidence type="ECO:0000256" key="1">
    <source>
        <dbReference type="ARBA" id="ARBA00008209"/>
    </source>
</evidence>
<dbReference type="EMBL" id="HBUF01315972">
    <property type="protein sequence ID" value="CAG6694002.1"/>
    <property type="molecule type" value="Transcribed_RNA"/>
</dbReference>
<dbReference type="EMBL" id="HBUF01315976">
    <property type="protein sequence ID" value="CAG6694006.1"/>
    <property type="molecule type" value="Transcribed_RNA"/>
</dbReference>
<dbReference type="InterPro" id="IPR012677">
    <property type="entry name" value="Nucleotide-bd_a/b_plait_sf"/>
</dbReference>
<protein>
    <submittedName>
        <fullName evidence="5">Protein sarah</fullName>
    </submittedName>
</protein>
<evidence type="ECO:0000259" key="4">
    <source>
        <dbReference type="PROSITE" id="PS50102"/>
    </source>
</evidence>
<dbReference type="EMBL" id="HBUF01315977">
    <property type="protein sequence ID" value="CAG6694007.1"/>
    <property type="molecule type" value="Transcribed_RNA"/>
</dbReference>
<dbReference type="AlphaFoldDB" id="A0A8D9BNA5"/>
<dbReference type="GO" id="GO:0008597">
    <property type="term" value="F:calcium-dependent protein serine/threonine phosphatase regulator activity"/>
    <property type="evidence" value="ECO:0007669"/>
    <property type="project" value="TreeGrafter"/>
</dbReference>
<dbReference type="InterPro" id="IPR000504">
    <property type="entry name" value="RRM_dom"/>
</dbReference>
<dbReference type="EMBL" id="HBUF01315973">
    <property type="protein sequence ID" value="CAG6694003.1"/>
    <property type="molecule type" value="Transcribed_RNA"/>
</dbReference>
<dbReference type="SUPFAM" id="SSF54928">
    <property type="entry name" value="RNA-binding domain, RBD"/>
    <property type="match status" value="1"/>
</dbReference>
<accession>A0A8D9BNA5</accession>
<dbReference type="EMBL" id="HBUF01659222">
    <property type="protein sequence ID" value="CAG6788324.1"/>
    <property type="molecule type" value="Transcribed_RNA"/>
</dbReference>
<dbReference type="FunFam" id="3.30.70.330:FF:000092">
    <property type="entry name" value="Calcipressin-2 isoform 2"/>
    <property type="match status" value="1"/>
</dbReference>
<dbReference type="GO" id="GO:0003723">
    <property type="term" value="F:RNA binding"/>
    <property type="evidence" value="ECO:0007669"/>
    <property type="project" value="UniProtKB-UniRule"/>
</dbReference>
<evidence type="ECO:0000256" key="3">
    <source>
        <dbReference type="PROSITE-ProRule" id="PRU00176"/>
    </source>
</evidence>
<dbReference type="Pfam" id="PF04847">
    <property type="entry name" value="Calcipressin"/>
    <property type="match status" value="1"/>
</dbReference>
<feature type="domain" description="RRM" evidence="4">
    <location>
        <begin position="39"/>
        <end position="116"/>
    </location>
</feature>
<reference evidence="5" key="1">
    <citation type="submission" date="2021-05" db="EMBL/GenBank/DDBJ databases">
        <authorList>
            <person name="Alioto T."/>
            <person name="Alioto T."/>
            <person name="Gomez Garrido J."/>
        </authorList>
    </citation>
    <scope>NUCLEOTIDE SEQUENCE</scope>
</reference>
<dbReference type="EMBL" id="HBUF01659224">
    <property type="protein sequence ID" value="CAG6788326.1"/>
    <property type="molecule type" value="Transcribed_RNA"/>
</dbReference>
<dbReference type="EMBL" id="HBUF01659220">
    <property type="protein sequence ID" value="CAG6788321.1"/>
    <property type="molecule type" value="Transcribed_RNA"/>
</dbReference>
<dbReference type="EMBL" id="HBUF01315975">
    <property type="protein sequence ID" value="CAG6694005.1"/>
    <property type="molecule type" value="Transcribed_RNA"/>
</dbReference>
<dbReference type="GO" id="GO:0005634">
    <property type="term" value="C:nucleus"/>
    <property type="evidence" value="ECO:0007669"/>
    <property type="project" value="TreeGrafter"/>
</dbReference>
<organism evidence="5">
    <name type="scientific">Cacopsylla melanoneura</name>
    <dbReference type="NCBI Taxonomy" id="428564"/>
    <lineage>
        <taxon>Eukaryota</taxon>
        <taxon>Metazoa</taxon>
        <taxon>Ecdysozoa</taxon>
        <taxon>Arthropoda</taxon>
        <taxon>Hexapoda</taxon>
        <taxon>Insecta</taxon>
        <taxon>Pterygota</taxon>
        <taxon>Neoptera</taxon>
        <taxon>Paraneoptera</taxon>
        <taxon>Hemiptera</taxon>
        <taxon>Sternorrhyncha</taxon>
        <taxon>Psylloidea</taxon>
        <taxon>Psyllidae</taxon>
        <taxon>Psyllinae</taxon>
        <taxon>Cacopsylla</taxon>
    </lineage>
</organism>
<dbReference type="Gene3D" id="3.30.70.330">
    <property type="match status" value="1"/>
</dbReference>
<comment type="similarity">
    <text evidence="1">Belongs to the RCAN family.</text>
</comment>
<sequence>MDEDEDETKMIINAIDNLKDTGDLGDSLDDLINDEQLPKSLIITNMNSDIFGDEELKEQIETLLSQFGKVKSLQYLKSFRRMRVNYETSPSASKARINLHQSQFAGTKINVYFVQPMTPFDSADQHLQPPAPTKQFLISPPSSPPIGWEPRPESEPLVNYDLLAAIARLTPGLAHELHAPSESQPGIVVHVCEDGVMVPGGKRIVQTACPQPQP</sequence>
<evidence type="ECO:0000313" key="5">
    <source>
        <dbReference type="EMBL" id="CAG6788328.1"/>
    </source>
</evidence>
<dbReference type="PROSITE" id="PS50102">
    <property type="entry name" value="RRM"/>
    <property type="match status" value="1"/>
</dbReference>
<keyword evidence="2 3" id="KW-0694">RNA-binding</keyword>
<dbReference type="EMBL" id="HBUF01659223">
    <property type="protein sequence ID" value="CAG6788325.1"/>
    <property type="molecule type" value="Transcribed_RNA"/>
</dbReference>
<evidence type="ECO:0000256" key="2">
    <source>
        <dbReference type="ARBA" id="ARBA00022884"/>
    </source>
</evidence>
<dbReference type="InterPro" id="IPR006931">
    <property type="entry name" value="Calcipressin"/>
</dbReference>
<name>A0A8D9BNA5_9HEMI</name>
<dbReference type="EMBL" id="HBUF01659221">
    <property type="protein sequence ID" value="CAG6788322.1"/>
    <property type="molecule type" value="Transcribed_RNA"/>
</dbReference>
<dbReference type="CDD" id="cd12434">
    <property type="entry name" value="RRM_RCAN_like"/>
    <property type="match status" value="1"/>
</dbReference>
<dbReference type="GO" id="GO:0019722">
    <property type="term" value="P:calcium-mediated signaling"/>
    <property type="evidence" value="ECO:0007669"/>
    <property type="project" value="InterPro"/>
</dbReference>